<comment type="caution">
    <text evidence="14">The sequence shown here is derived from an EMBL/GenBank/DDBJ whole genome shotgun (WGS) entry which is preliminary data.</text>
</comment>
<evidence type="ECO:0000256" key="8">
    <source>
        <dbReference type="ARBA" id="ARBA00023170"/>
    </source>
</evidence>
<dbReference type="PANTHER" id="PTHR47234">
    <property type="match status" value="1"/>
</dbReference>
<dbReference type="InterPro" id="IPR037066">
    <property type="entry name" value="Plug_dom_sf"/>
</dbReference>
<name>A0ABT2YJM6_9BURK</name>
<keyword evidence="15" id="KW-1185">Reference proteome</keyword>
<dbReference type="EMBL" id="JAJIRN010000009">
    <property type="protein sequence ID" value="MCV2370265.1"/>
    <property type="molecule type" value="Genomic_DNA"/>
</dbReference>
<comment type="similarity">
    <text evidence="2 10 11">Belongs to the TonB-dependent receptor family.</text>
</comment>
<dbReference type="PROSITE" id="PS52016">
    <property type="entry name" value="TONB_DEPENDENT_REC_3"/>
    <property type="match status" value="1"/>
</dbReference>
<dbReference type="PANTHER" id="PTHR47234:SF2">
    <property type="entry name" value="TONB-DEPENDENT RECEPTOR"/>
    <property type="match status" value="1"/>
</dbReference>
<gene>
    <name evidence="14" type="ORF">LNV07_19475</name>
</gene>
<dbReference type="Gene3D" id="2.170.130.10">
    <property type="entry name" value="TonB-dependent receptor, plug domain"/>
    <property type="match status" value="1"/>
</dbReference>
<evidence type="ECO:0000256" key="7">
    <source>
        <dbReference type="ARBA" id="ARBA00023136"/>
    </source>
</evidence>
<keyword evidence="7 10" id="KW-0472">Membrane</keyword>
<evidence type="ECO:0000256" key="3">
    <source>
        <dbReference type="ARBA" id="ARBA00022448"/>
    </source>
</evidence>
<proteinExistence type="inferred from homology"/>
<keyword evidence="4 10" id="KW-1134">Transmembrane beta strand</keyword>
<keyword evidence="6 11" id="KW-0798">TonB box</keyword>
<dbReference type="InterPro" id="IPR012910">
    <property type="entry name" value="Plug_dom"/>
</dbReference>
<dbReference type="InterPro" id="IPR039426">
    <property type="entry name" value="TonB-dep_rcpt-like"/>
</dbReference>
<evidence type="ECO:0000313" key="14">
    <source>
        <dbReference type="EMBL" id="MCV2370265.1"/>
    </source>
</evidence>
<dbReference type="SUPFAM" id="SSF56935">
    <property type="entry name" value="Porins"/>
    <property type="match status" value="1"/>
</dbReference>
<evidence type="ECO:0000256" key="10">
    <source>
        <dbReference type="PROSITE-ProRule" id="PRU01360"/>
    </source>
</evidence>
<dbReference type="Pfam" id="PF07715">
    <property type="entry name" value="Plug"/>
    <property type="match status" value="1"/>
</dbReference>
<accession>A0ABT2YJM6</accession>
<keyword evidence="8 14" id="KW-0675">Receptor</keyword>
<keyword evidence="5 10" id="KW-0812">Transmembrane</keyword>
<dbReference type="InterPro" id="IPR000531">
    <property type="entry name" value="Beta-barrel_TonB"/>
</dbReference>
<dbReference type="Proteomes" id="UP001209701">
    <property type="component" value="Unassembled WGS sequence"/>
</dbReference>
<evidence type="ECO:0000256" key="6">
    <source>
        <dbReference type="ARBA" id="ARBA00023077"/>
    </source>
</evidence>
<evidence type="ECO:0000256" key="2">
    <source>
        <dbReference type="ARBA" id="ARBA00009810"/>
    </source>
</evidence>
<evidence type="ECO:0000259" key="12">
    <source>
        <dbReference type="Pfam" id="PF00593"/>
    </source>
</evidence>
<comment type="subcellular location">
    <subcellularLocation>
        <location evidence="1 10">Cell outer membrane</location>
        <topology evidence="1 10">Multi-pass membrane protein</topology>
    </subcellularLocation>
</comment>
<reference evidence="14 15" key="1">
    <citation type="submission" date="2021-11" db="EMBL/GenBank/DDBJ databases">
        <authorList>
            <person name="Liang Q."/>
            <person name="Mou H."/>
            <person name="Liu Z."/>
        </authorList>
    </citation>
    <scope>NUCLEOTIDE SEQUENCE [LARGE SCALE GENOMIC DNA]</scope>
    <source>
        <strain evidence="14 15">CHU3</strain>
    </source>
</reference>
<evidence type="ECO:0000313" key="15">
    <source>
        <dbReference type="Proteomes" id="UP001209701"/>
    </source>
</evidence>
<dbReference type="Pfam" id="PF00593">
    <property type="entry name" value="TonB_dep_Rec_b-barrel"/>
    <property type="match status" value="1"/>
</dbReference>
<evidence type="ECO:0000256" key="1">
    <source>
        <dbReference type="ARBA" id="ARBA00004571"/>
    </source>
</evidence>
<evidence type="ECO:0000256" key="9">
    <source>
        <dbReference type="ARBA" id="ARBA00023237"/>
    </source>
</evidence>
<dbReference type="InterPro" id="IPR036942">
    <property type="entry name" value="Beta-barrel_TonB_sf"/>
</dbReference>
<evidence type="ECO:0000256" key="5">
    <source>
        <dbReference type="ARBA" id="ARBA00022692"/>
    </source>
</evidence>
<sequence length="920" mass="99437">MIAAIGAMTMSAQAQTAQLERIEVTGSSIKRIASEGSLPVQIISAKDIARTGATTAAEVLQNLPAMQGFQIADVAVGSNSGGTTFANIHDIGQSYTLVLLNGRRVAPTGSGSTVNLQGIPMAAIDRIEVLTDGASALYGSDAIAGVVNFVLKKNHQGGNVTVNGNVPLEGGGKSGFASLTYGFGDIDKDRFNVLASYRHDEQKQLAATDRKFGSTAYIPFEYGGRNYVYDRTSPSAVPANVTITAKNGADGKPAFPAYAFNPYAKANGGKCADRNFASLTNVVGKQEICGFDYANTIEIYPESKRDSLFLTGQFKVSDKLSFYSDVVLSRFDLTARIAANPVPVAIPSSTDIFKKWVAPYLSPVQMANLALETDKTSPNFGKPRVTAGYRAQDFGTRDSQSITDSKHFVIGADAELAGWIMNGGYTWSQNAIDEKYVGGYFKKAEFLSMVQKNQFDPFAEAGKQTPETLKLMADSIYHGTVRKAESNLMGFDFRASRELFKLPAGDLSLGLGADIREQQYKNTPSADAVNGVIYNFSAPNQFDMKRKSGGVFGELLIPVIKNMELTAALRYDSIKSTNNVLEGKTVGEDLSATTYKISGKYQIVPQVLVRGSYGTGFKAPDMLTLGAPLLPNGVTAASYDCPFKDTSPCQPTKRQYTQLAGGNALIKPEKSEQMAFGIRFEPNASFGIGADYYNVYITDAISGVSASQAFAEPVKFSSLFTTFQQPAEDKPYYAFKSVSTNIGRSKNSGIDWDIVGRVNLESLGRLTMGLAGTYVIESSYTLPGTNDQYTNSLGHYNDVSASVTFRNKVVATATLDSGAFTNSFTLNWKSGYTDKEAPVRDVATNKLTTVAMEVPRSSTLDWQGIYRYNKVATLTVGVRNLFNKAPEFSLRDSSGHQVGYDPRYGDTLQRRVYVTGGYNF</sequence>
<dbReference type="Gene3D" id="2.40.170.20">
    <property type="entry name" value="TonB-dependent receptor, beta-barrel domain"/>
    <property type="match status" value="1"/>
</dbReference>
<keyword evidence="3 10" id="KW-0813">Transport</keyword>
<evidence type="ECO:0000259" key="13">
    <source>
        <dbReference type="Pfam" id="PF07715"/>
    </source>
</evidence>
<feature type="domain" description="TonB-dependent receptor plug" evidence="13">
    <location>
        <begin position="38"/>
        <end position="146"/>
    </location>
</feature>
<evidence type="ECO:0000256" key="4">
    <source>
        <dbReference type="ARBA" id="ARBA00022452"/>
    </source>
</evidence>
<organism evidence="14 15">
    <name type="scientific">Roseateles oligotrophus</name>
    <dbReference type="NCBI Taxonomy" id="1769250"/>
    <lineage>
        <taxon>Bacteria</taxon>
        <taxon>Pseudomonadati</taxon>
        <taxon>Pseudomonadota</taxon>
        <taxon>Betaproteobacteria</taxon>
        <taxon>Burkholderiales</taxon>
        <taxon>Sphaerotilaceae</taxon>
        <taxon>Roseateles</taxon>
    </lineage>
</organism>
<keyword evidence="9 10" id="KW-0998">Cell outer membrane</keyword>
<protein>
    <submittedName>
        <fullName evidence="14">TonB-dependent receptor</fullName>
    </submittedName>
</protein>
<evidence type="ECO:0000256" key="11">
    <source>
        <dbReference type="RuleBase" id="RU003357"/>
    </source>
</evidence>
<feature type="domain" description="TonB-dependent receptor-like beta-barrel" evidence="12">
    <location>
        <begin position="371"/>
        <end position="881"/>
    </location>
</feature>